<dbReference type="AlphaFoldDB" id="A0A1M6SKB6"/>
<feature type="region of interest" description="Disordered" evidence="1">
    <location>
        <begin position="66"/>
        <end position="86"/>
    </location>
</feature>
<keyword evidence="3" id="KW-1185">Reference proteome</keyword>
<name>A0A1M6SKB6_PSETH</name>
<dbReference type="EMBL" id="FRAP01000006">
    <property type="protein sequence ID" value="SHK45133.1"/>
    <property type="molecule type" value="Genomic_DNA"/>
</dbReference>
<proteinExistence type="predicted"/>
<evidence type="ECO:0000313" key="3">
    <source>
        <dbReference type="Proteomes" id="UP000184363"/>
    </source>
</evidence>
<evidence type="ECO:0000256" key="1">
    <source>
        <dbReference type="SAM" id="MobiDB-lite"/>
    </source>
</evidence>
<dbReference type="STRING" id="1848.SAMN05443637_106195"/>
<organism evidence="2 3">
    <name type="scientific">Pseudonocardia thermophila</name>
    <dbReference type="NCBI Taxonomy" id="1848"/>
    <lineage>
        <taxon>Bacteria</taxon>
        <taxon>Bacillati</taxon>
        <taxon>Actinomycetota</taxon>
        <taxon>Actinomycetes</taxon>
        <taxon>Pseudonocardiales</taxon>
        <taxon>Pseudonocardiaceae</taxon>
        <taxon>Pseudonocardia</taxon>
    </lineage>
</organism>
<dbReference type="Proteomes" id="UP000184363">
    <property type="component" value="Unassembled WGS sequence"/>
</dbReference>
<evidence type="ECO:0000313" key="2">
    <source>
        <dbReference type="EMBL" id="SHK45133.1"/>
    </source>
</evidence>
<sequence length="86" mass="9192">MFHARRRRAGGRLVADDVTWTAGAGPEVRGSISALLLVLTGRPVALAQLSGPGLEVLRTRSAATGGDRCTRRIGQPTNRHFTYPPV</sequence>
<protein>
    <submittedName>
        <fullName evidence="2">Uncharacterized protein</fullName>
    </submittedName>
</protein>
<reference evidence="2 3" key="1">
    <citation type="submission" date="2016-11" db="EMBL/GenBank/DDBJ databases">
        <authorList>
            <person name="Jaros S."/>
            <person name="Januszkiewicz K."/>
            <person name="Wedrychowicz H."/>
        </authorList>
    </citation>
    <scope>NUCLEOTIDE SEQUENCE [LARGE SCALE GENOMIC DNA]</scope>
    <source>
        <strain evidence="2 3">DSM 43832</strain>
    </source>
</reference>
<gene>
    <name evidence="2" type="ORF">SAMN05443637_106195</name>
</gene>
<accession>A0A1M6SKB6</accession>